<dbReference type="PANTHER" id="PTHR24223">
    <property type="entry name" value="ATP-BINDING CASSETTE SUB-FAMILY C"/>
    <property type="match status" value="1"/>
</dbReference>
<feature type="transmembrane region" description="Helical" evidence="11">
    <location>
        <begin position="1188"/>
        <end position="1207"/>
    </location>
</feature>
<dbReference type="Gene3D" id="3.40.50.300">
    <property type="entry name" value="P-loop containing nucleotide triphosphate hydrolases"/>
    <property type="match status" value="2"/>
</dbReference>
<dbReference type="PANTHER" id="PTHR24223:SF353">
    <property type="entry name" value="ABC TRANSPORTER ATP-BINDING PROTEIN_PERMEASE VMR1-RELATED"/>
    <property type="match status" value="1"/>
</dbReference>
<evidence type="ECO:0000256" key="10">
    <source>
        <dbReference type="SAM" id="MobiDB-lite"/>
    </source>
</evidence>
<accession>A0AAF0JEW6</accession>
<dbReference type="RefSeq" id="XP_060121253.1">
    <property type="nucleotide sequence ID" value="XM_060265270.1"/>
</dbReference>
<feature type="domain" description="ABC transmembrane type-1" evidence="13">
    <location>
        <begin position="1054"/>
        <end position="1326"/>
    </location>
</feature>
<dbReference type="CDD" id="cd03244">
    <property type="entry name" value="ABCC_MRP_domain2"/>
    <property type="match status" value="1"/>
</dbReference>
<evidence type="ECO:0000259" key="12">
    <source>
        <dbReference type="PROSITE" id="PS50893"/>
    </source>
</evidence>
<feature type="compositionally biased region" description="Acidic residues" evidence="10">
    <location>
        <begin position="475"/>
        <end position="491"/>
    </location>
</feature>
<evidence type="ECO:0000256" key="3">
    <source>
        <dbReference type="ARBA" id="ARBA00022692"/>
    </source>
</evidence>
<keyword evidence="2" id="KW-0813">Transport</keyword>
<dbReference type="SUPFAM" id="SSF90123">
    <property type="entry name" value="ABC transporter transmembrane region"/>
    <property type="match status" value="2"/>
</dbReference>
<keyword evidence="8 11" id="KW-0472">Membrane</keyword>
<evidence type="ECO:0000256" key="5">
    <source>
        <dbReference type="ARBA" id="ARBA00022741"/>
    </source>
</evidence>
<feature type="transmembrane region" description="Helical" evidence="11">
    <location>
        <begin position="374"/>
        <end position="395"/>
    </location>
</feature>
<sequence>MLSVLDTQSGQSCWLTPFGTVDWNPCFRAEILNGVVPLAILTASGAWWFVSSAVDKKKRQEELAREVANLNPESSNFYHPTERATEETPLAPQPPKPNAAQRVFQTENAVLIDAALAIKETFRDAEVKENCQRVQHVKSLVELAAAALICITHVAGSALSAEWEARWIVFWVYATALSATALWKHKPLIAQKVLLSSVYLVVIVSNLRTSFLAPTSQAVRVVTAVQTALAVTIFTAIVTTPVTHPLPSKLTALYNTMHKQTHYEDLRTAMPTPPHEHEEETLAASYSKDTQPLHTPPEQYATLFGRALFTFVQPIILKYYRTPITLPDVPQIMAGDRAAAVTALFRTNQCADIGTDAKYVPLWRRLIQFFAPMLVYQGMCGLVATVLTLLPIVFLSRLLNFFTLQAEGGAAAPPLHMGVLYASGMFFSQVFFSIVQSQGLMTGRHVCSQIRSILTFEILSKTMRRSISAKKGSSDEDAEDSKEKGDDEEEQGAATDGQVTNLVSVDVSQVAEFSSYIHQLFPQEPLSVVLGIVYLINLLGMSAAVGLILLVLTIPLQSYLIRLSTEVSERMLKATDARLDLAGEVLACIKTVKFFAWEKPFEVRMAETRRKELNLLRFSNILQLFISLTFVGTPMLVTMATFGVHTLVFKKALTAETAFTALALFNTLRAPLTGLPGMIHWMLGAIVSVRRVDKYMQQPDTTKYEQLLNPSSEADHFSGGPDAIGFKNATFTYASEQDTEEQFKLRDITCSFPTGEISLVVGPVGSGKTSILLALMGELRRVKGETVMPWPIARSMVQPDPHTHLAESAAYCPQSAWLLGTTVRENILFGAKYDESRYREVLKACALEPDLDILEFHDETEVGEKGTSLSGGQKARISLARAFYSNAKYILIDDALSAVDAHTARHLCEKCFRGPLAKGRTIVLVTHAVTLMLPNSAYVAVMDGGRISAQGKPSVLLAQGQIREMTSTKSLGEEAHEDEQVQVEEDEALKTQRWEKALESRKRKENADKNEEKISREQSSLSLYKLYMGSVASSGRVAVIIWVTIVSMYVTIRAMEIGSGAWLRDWARSYDSTTAAVTLLREDNTVYYLKGYALIFVAFMLMSFVCYYVQYQASLWSSTRLYNRLIRALLLAKPQFYDKTPIGRITNRLARDTEELDRELSFVLLAVLEYSISLVSIIGVICWATPKFFFLLGFVLAMYYAIGTLYLSSSRVVKRIESVQRSPLYTLVGETISGMVTIRAYSDGERVMRQCLSLIDKWNRAFLLLWYENRWLSIYCDLSGALVTFSASLFLLLSASDAALAGFTLSYAITLVEVVLWLVRLYANVEISLNSVERIGEYIDIPSENRGGVAPPAHWPTDTGAIEIKELSVRYGPEFPLALTKVAFSITPGEKVGIVGRTGSGKSTLSLAFFRFLEAESGSIVIDGIDISTITLEALRSRLTIIPQDSQLFKGTVRSNLDPFGACEDAEMWFALQRCQLASGTLDGSFMPSETSVVKSLDDEVDQGGANFSAGQRQLLSLARGLLKMRNSRILILDESTANLDSESDTLIQRTIREQMAPGATILTVAHRLKTIIDYDKVLVLDKGYVVEYDSPNNLLKKNDSSFFQLCSQSGDLEELVQLAEAASASRAL</sequence>
<organism evidence="14 15">
    <name type="scientific">Malassezia japonica</name>
    <dbReference type="NCBI Taxonomy" id="223818"/>
    <lineage>
        <taxon>Eukaryota</taxon>
        <taxon>Fungi</taxon>
        <taxon>Dikarya</taxon>
        <taxon>Basidiomycota</taxon>
        <taxon>Ustilaginomycotina</taxon>
        <taxon>Malasseziomycetes</taxon>
        <taxon>Malasseziales</taxon>
        <taxon>Malasseziaceae</taxon>
        <taxon>Malassezia</taxon>
    </lineage>
</organism>
<evidence type="ECO:0000256" key="4">
    <source>
        <dbReference type="ARBA" id="ARBA00022737"/>
    </source>
</evidence>
<dbReference type="SUPFAM" id="SSF52540">
    <property type="entry name" value="P-loop containing nucleoside triphosphate hydrolases"/>
    <property type="match status" value="2"/>
</dbReference>
<dbReference type="InterPro" id="IPR036640">
    <property type="entry name" value="ABC1_TM_sf"/>
</dbReference>
<proteinExistence type="predicted"/>
<dbReference type="InterPro" id="IPR011527">
    <property type="entry name" value="ABC1_TM_dom"/>
</dbReference>
<reference evidence="14" key="1">
    <citation type="submission" date="2023-03" db="EMBL/GenBank/DDBJ databases">
        <title>Mating type loci evolution in Malassezia.</title>
        <authorList>
            <person name="Coelho M.A."/>
        </authorList>
    </citation>
    <scope>NUCLEOTIDE SEQUENCE</scope>
    <source>
        <strain evidence="14">CBS 9431</strain>
    </source>
</reference>
<dbReference type="PROSITE" id="PS50929">
    <property type="entry name" value="ABC_TM1F"/>
    <property type="match status" value="2"/>
</dbReference>
<dbReference type="CDD" id="cd03250">
    <property type="entry name" value="ABCC_MRP_domain1"/>
    <property type="match status" value="1"/>
</dbReference>
<dbReference type="FunFam" id="3.40.50.300:FF:000630">
    <property type="entry name" value="ATP-binding cassette (ABC) transporter, putative"/>
    <property type="match status" value="1"/>
</dbReference>
<comment type="subcellular location">
    <subcellularLocation>
        <location evidence="1">Membrane</location>
        <topology evidence="1">Multi-pass membrane protein</topology>
    </subcellularLocation>
</comment>
<dbReference type="GO" id="GO:0140359">
    <property type="term" value="F:ABC-type transporter activity"/>
    <property type="evidence" value="ECO:0007669"/>
    <property type="project" value="InterPro"/>
</dbReference>
<keyword evidence="4" id="KW-0677">Repeat</keyword>
<dbReference type="PROSITE" id="PS50893">
    <property type="entry name" value="ABC_TRANSPORTER_2"/>
    <property type="match status" value="2"/>
</dbReference>
<gene>
    <name evidence="14" type="ORF">MJAP1_001307</name>
</gene>
<keyword evidence="5" id="KW-0547">Nucleotide-binding</keyword>
<feature type="region of interest" description="Disordered" evidence="10">
    <location>
        <begin position="73"/>
        <end position="98"/>
    </location>
</feature>
<feature type="domain" description="ABC transmembrane type-1" evidence="13">
    <location>
        <begin position="380"/>
        <end position="680"/>
    </location>
</feature>
<dbReference type="GO" id="GO:0016887">
    <property type="term" value="F:ATP hydrolysis activity"/>
    <property type="evidence" value="ECO:0007669"/>
    <property type="project" value="InterPro"/>
</dbReference>
<evidence type="ECO:0000256" key="9">
    <source>
        <dbReference type="ARBA" id="ARBA00023180"/>
    </source>
</evidence>
<protein>
    <recommendedName>
        <fullName evidence="16">P-loop containing nucleoside triphosphate hydrolase protein</fullName>
    </recommendedName>
</protein>
<dbReference type="InterPro" id="IPR003593">
    <property type="entry name" value="AAA+_ATPase"/>
</dbReference>
<feature type="transmembrane region" description="Helical" evidence="11">
    <location>
        <begin position="1299"/>
        <end position="1319"/>
    </location>
</feature>
<dbReference type="InterPro" id="IPR050173">
    <property type="entry name" value="ABC_transporter_C-like"/>
</dbReference>
<feature type="region of interest" description="Disordered" evidence="10">
    <location>
        <begin position="467"/>
        <end position="495"/>
    </location>
</feature>
<dbReference type="GO" id="GO:0005524">
    <property type="term" value="F:ATP binding"/>
    <property type="evidence" value="ECO:0007669"/>
    <property type="project" value="UniProtKB-KW"/>
</dbReference>
<keyword evidence="3 11" id="KW-0812">Transmembrane</keyword>
<feature type="transmembrane region" description="Helical" evidence="11">
    <location>
        <begin position="1272"/>
        <end position="1293"/>
    </location>
</feature>
<feature type="domain" description="ABC transporter" evidence="12">
    <location>
        <begin position="1362"/>
        <end position="1608"/>
    </location>
</feature>
<feature type="transmembrane region" description="Helical" evidence="11">
    <location>
        <begin position="621"/>
        <end position="644"/>
    </location>
</feature>
<dbReference type="EMBL" id="CP119959">
    <property type="protein sequence ID" value="WFD38356.1"/>
    <property type="molecule type" value="Genomic_DNA"/>
</dbReference>
<feature type="transmembrane region" description="Helical" evidence="11">
    <location>
        <begin position="1026"/>
        <end position="1052"/>
    </location>
</feature>
<dbReference type="InterPro" id="IPR017871">
    <property type="entry name" value="ABC_transporter-like_CS"/>
</dbReference>
<dbReference type="FunFam" id="1.20.1560.10:FF:000013">
    <property type="entry name" value="ABC transporter C family member 2"/>
    <property type="match status" value="1"/>
</dbReference>
<keyword evidence="9" id="KW-0325">Glycoprotein</keyword>
<evidence type="ECO:0000256" key="7">
    <source>
        <dbReference type="ARBA" id="ARBA00022989"/>
    </source>
</evidence>
<dbReference type="InterPro" id="IPR027417">
    <property type="entry name" value="P-loop_NTPase"/>
</dbReference>
<dbReference type="Pfam" id="PF00664">
    <property type="entry name" value="ABC_membrane"/>
    <property type="match status" value="2"/>
</dbReference>
<feature type="compositionally biased region" description="Acidic residues" evidence="10">
    <location>
        <begin position="975"/>
        <end position="987"/>
    </location>
</feature>
<evidence type="ECO:0000313" key="14">
    <source>
        <dbReference type="EMBL" id="WFD38356.1"/>
    </source>
</evidence>
<feature type="domain" description="ABC transporter" evidence="12">
    <location>
        <begin position="724"/>
        <end position="969"/>
    </location>
</feature>
<keyword evidence="15" id="KW-1185">Reference proteome</keyword>
<feature type="region of interest" description="Disordered" evidence="10">
    <location>
        <begin position="967"/>
        <end position="988"/>
    </location>
</feature>
<evidence type="ECO:0000256" key="6">
    <source>
        <dbReference type="ARBA" id="ARBA00022840"/>
    </source>
</evidence>
<feature type="transmembrane region" description="Helical" evidence="11">
    <location>
        <begin position="415"/>
        <end position="435"/>
    </location>
</feature>
<feature type="transmembrane region" description="Helical" evidence="11">
    <location>
        <begin position="1087"/>
        <end position="1109"/>
    </location>
</feature>
<dbReference type="CDD" id="cd18596">
    <property type="entry name" value="ABC_6TM_VMR1_D1_like"/>
    <property type="match status" value="1"/>
</dbReference>
<name>A0AAF0JEW6_9BASI</name>
<dbReference type="PROSITE" id="PS00211">
    <property type="entry name" value="ABC_TRANSPORTER_1"/>
    <property type="match status" value="2"/>
</dbReference>
<dbReference type="InterPro" id="IPR003439">
    <property type="entry name" value="ABC_transporter-like_ATP-bd"/>
</dbReference>
<feature type="transmembrane region" description="Helical" evidence="11">
    <location>
        <begin position="1160"/>
        <end position="1182"/>
    </location>
</feature>
<dbReference type="CDD" id="cd18604">
    <property type="entry name" value="ABC_6TM_VMR1_D2_like"/>
    <property type="match status" value="1"/>
</dbReference>
<evidence type="ECO:0008006" key="16">
    <source>
        <dbReference type="Google" id="ProtNLM"/>
    </source>
</evidence>
<dbReference type="GeneID" id="85224956"/>
<evidence type="ECO:0000256" key="1">
    <source>
        <dbReference type="ARBA" id="ARBA00004141"/>
    </source>
</evidence>
<dbReference type="Pfam" id="PF00005">
    <property type="entry name" value="ABC_tran"/>
    <property type="match status" value="2"/>
</dbReference>
<feature type="transmembrane region" description="Helical" evidence="11">
    <location>
        <begin position="528"/>
        <end position="554"/>
    </location>
</feature>
<evidence type="ECO:0000256" key="11">
    <source>
        <dbReference type="SAM" id="Phobius"/>
    </source>
</evidence>
<keyword evidence="6" id="KW-0067">ATP-binding</keyword>
<evidence type="ECO:0000259" key="13">
    <source>
        <dbReference type="PROSITE" id="PS50929"/>
    </source>
</evidence>
<dbReference type="SMART" id="SM00382">
    <property type="entry name" value="AAA"/>
    <property type="match status" value="2"/>
</dbReference>
<dbReference type="Proteomes" id="UP001217754">
    <property type="component" value="Chromosome 2"/>
</dbReference>
<evidence type="ECO:0000313" key="15">
    <source>
        <dbReference type="Proteomes" id="UP001217754"/>
    </source>
</evidence>
<dbReference type="GO" id="GO:0000329">
    <property type="term" value="C:fungal-type vacuole membrane"/>
    <property type="evidence" value="ECO:0007669"/>
    <property type="project" value="TreeGrafter"/>
</dbReference>
<keyword evidence="7 11" id="KW-1133">Transmembrane helix</keyword>
<evidence type="ECO:0000256" key="8">
    <source>
        <dbReference type="ARBA" id="ARBA00023136"/>
    </source>
</evidence>
<dbReference type="Gene3D" id="1.20.1560.10">
    <property type="entry name" value="ABC transporter type 1, transmembrane domain"/>
    <property type="match status" value="2"/>
</dbReference>
<dbReference type="FunFam" id="3.40.50.300:FF:000825">
    <property type="entry name" value="ABC bile acid transporter"/>
    <property type="match status" value="1"/>
</dbReference>
<evidence type="ECO:0000256" key="2">
    <source>
        <dbReference type="ARBA" id="ARBA00022448"/>
    </source>
</evidence>